<proteinExistence type="predicted"/>
<feature type="compositionally biased region" description="Gly residues" evidence="2">
    <location>
        <begin position="696"/>
        <end position="706"/>
    </location>
</feature>
<feature type="region of interest" description="Disordered" evidence="2">
    <location>
        <begin position="256"/>
        <end position="277"/>
    </location>
</feature>
<keyword evidence="3" id="KW-0472">Membrane</keyword>
<organism evidence="4 5">
    <name type="scientific">Vitrella brassicaformis (strain CCMP3155)</name>
    <dbReference type="NCBI Taxonomy" id="1169540"/>
    <lineage>
        <taxon>Eukaryota</taxon>
        <taxon>Sar</taxon>
        <taxon>Alveolata</taxon>
        <taxon>Colpodellida</taxon>
        <taxon>Vitrellaceae</taxon>
        <taxon>Vitrella</taxon>
    </lineage>
</organism>
<feature type="region of interest" description="Disordered" evidence="2">
    <location>
        <begin position="667"/>
        <end position="744"/>
    </location>
</feature>
<sequence>MPPRPAGAVEPHNTVRSDGWPSQQCRHCLPCQHLPSSPSSLPQLPLALRPYAAPVKWALRVKLLTPLLLVAATLLLFSLANMIAADNPPHARRRKDGGGGASGTGTTARPPPSASVSGTTIAPPIRPPVSVVPLSTSIPALSLSSDPITLPPPALSNSSHVTLLASLPHKTSYGPAAVDMLQAALGALGAAGICGNTTAANCTLTGAASLKGPCTPCNRNLTTPFELCRGLVDLNCRPRIRNDIPDWRLDDVERRARIGQHQGQSPRDTTPDPLAWRERPNIVRPVRPGWEDTPGNPVLLQRPAFTDRIVPEPRINSPPAGFPRVNNWTHVSNKIEEAGDINEANLARADMHHERIASMLDQAEDLEDDMAAMATQPPADGDDGNGTDGTRRLTWLESIDVESADHDILLFPSHSPSPLPSTPAHTVPVTVAAPPPPTPTPTNSTAHVAPANDVHPSSRPPATRRQGSLRGAGIGANHPPKAESGDEGQGQSEREGEGESVERVWGYPWLRWLGIRTGCEVMDLRCRPVPGSELNMFRKRAYQYKQRVAQSQAGRGEGSRAVKNNAIMPQFFRAFRTEKLAIGDKEDALNRNWPNIGLDDKDKDHKPSSAEKVADNIEELKNGTHKAPTLPFGPPGGRGPQPGSGGPGGADANYTFYDGVTPFYDEENNGTNGTFVPDNGSGADDEAVTGKPAPRTGGGAGPGAGVGARVSAPPREEKPVRLKRPGSPPGVNPKAGDIRLVQNPSSGRTVGVIAAVPRAGRFRDRNT</sequence>
<keyword evidence="5" id="KW-1185">Reference proteome</keyword>
<dbReference type="VEuPathDB" id="CryptoDB:Vbra_21776"/>
<evidence type="ECO:0000313" key="5">
    <source>
        <dbReference type="Proteomes" id="UP000041254"/>
    </source>
</evidence>
<dbReference type="Proteomes" id="UP000041254">
    <property type="component" value="Unassembled WGS sequence"/>
</dbReference>
<evidence type="ECO:0000256" key="1">
    <source>
        <dbReference type="SAM" id="Coils"/>
    </source>
</evidence>
<reference evidence="4 5" key="1">
    <citation type="submission" date="2014-11" db="EMBL/GenBank/DDBJ databases">
        <authorList>
            <person name="Zhu J."/>
            <person name="Qi W."/>
            <person name="Song R."/>
        </authorList>
    </citation>
    <scope>NUCLEOTIDE SEQUENCE [LARGE SCALE GENOMIC DNA]</scope>
</reference>
<protein>
    <submittedName>
        <fullName evidence="4">Uncharacterized protein</fullName>
    </submittedName>
</protein>
<dbReference type="EMBL" id="CDMY01000521">
    <property type="protein sequence ID" value="CEM20203.1"/>
    <property type="molecule type" value="Genomic_DNA"/>
</dbReference>
<keyword evidence="3" id="KW-0812">Transmembrane</keyword>
<name>A0A0G4FYE9_VITBC</name>
<evidence type="ECO:0000256" key="2">
    <source>
        <dbReference type="SAM" id="MobiDB-lite"/>
    </source>
</evidence>
<dbReference type="AlphaFoldDB" id="A0A0G4FYE9"/>
<feature type="compositionally biased region" description="Gly residues" evidence="2">
    <location>
        <begin position="635"/>
        <end position="649"/>
    </location>
</feature>
<feature type="transmembrane region" description="Helical" evidence="3">
    <location>
        <begin position="63"/>
        <end position="85"/>
    </location>
</feature>
<feature type="coiled-coil region" evidence="1">
    <location>
        <begin position="349"/>
        <end position="376"/>
    </location>
</feature>
<feature type="region of interest" description="Disordered" evidence="2">
    <location>
        <begin position="88"/>
        <end position="122"/>
    </location>
</feature>
<keyword evidence="3" id="KW-1133">Transmembrane helix</keyword>
<keyword evidence="1" id="KW-0175">Coiled coil</keyword>
<feature type="region of interest" description="Disordered" evidence="2">
    <location>
        <begin position="412"/>
        <end position="500"/>
    </location>
</feature>
<gene>
    <name evidence="4" type="ORF">Vbra_21776</name>
</gene>
<accession>A0A0G4FYE9</accession>
<feature type="region of interest" description="Disordered" evidence="2">
    <location>
        <begin position="621"/>
        <end position="654"/>
    </location>
</feature>
<feature type="region of interest" description="Disordered" evidence="2">
    <location>
        <begin position="1"/>
        <end position="21"/>
    </location>
</feature>
<dbReference type="InParanoid" id="A0A0G4FYE9"/>
<feature type="compositionally biased region" description="Low complexity" evidence="2">
    <location>
        <begin position="422"/>
        <end position="432"/>
    </location>
</feature>
<evidence type="ECO:0000256" key="3">
    <source>
        <dbReference type="SAM" id="Phobius"/>
    </source>
</evidence>
<evidence type="ECO:0000313" key="4">
    <source>
        <dbReference type="EMBL" id="CEM20203.1"/>
    </source>
</evidence>